<reference evidence="1" key="1">
    <citation type="submission" date="2021-08" db="EMBL/GenBank/DDBJ databases">
        <title>The first chromosome-level gecko genome reveals the dynamic sex chromosomes of Neotropical dwarf geckos (Sphaerodactylidae: Sphaerodactylus).</title>
        <authorList>
            <person name="Pinto B.J."/>
            <person name="Keating S.E."/>
            <person name="Gamble T."/>
        </authorList>
    </citation>
    <scope>NUCLEOTIDE SEQUENCE</scope>
    <source>
        <strain evidence="1">TG3544</strain>
    </source>
</reference>
<dbReference type="EMBL" id="CM037614">
    <property type="protein sequence ID" value="KAH8016444.1"/>
    <property type="molecule type" value="Genomic_DNA"/>
</dbReference>
<accession>A0ACB8G9U3</accession>
<keyword evidence="2" id="KW-1185">Reference proteome</keyword>
<protein>
    <submittedName>
        <fullName evidence="1">Uncharacterized protein</fullName>
    </submittedName>
</protein>
<evidence type="ECO:0000313" key="2">
    <source>
        <dbReference type="Proteomes" id="UP000827872"/>
    </source>
</evidence>
<name>A0ACB8G9U3_9SAUR</name>
<organism evidence="1 2">
    <name type="scientific">Sphaerodactylus townsendi</name>
    <dbReference type="NCBI Taxonomy" id="933632"/>
    <lineage>
        <taxon>Eukaryota</taxon>
        <taxon>Metazoa</taxon>
        <taxon>Chordata</taxon>
        <taxon>Craniata</taxon>
        <taxon>Vertebrata</taxon>
        <taxon>Euteleostomi</taxon>
        <taxon>Lepidosauria</taxon>
        <taxon>Squamata</taxon>
        <taxon>Bifurcata</taxon>
        <taxon>Gekkota</taxon>
        <taxon>Sphaerodactylidae</taxon>
        <taxon>Sphaerodactylus</taxon>
    </lineage>
</organism>
<evidence type="ECO:0000313" key="1">
    <source>
        <dbReference type="EMBL" id="KAH8016444.1"/>
    </source>
</evidence>
<gene>
    <name evidence="1" type="ORF">K3G42_017667</name>
</gene>
<sequence length="129" mass="14800">MLNIIILSAFIQVENDYLFDKGQANFWAEKLTHARLLHRHLLLLIPVNQVSPCDQEKLQQLTRSVSDQAQRVTQLLKEMPPVPEFSQSIEFTKLVIQKERISICLNILTLLDAGSQACKKQERVAEDNC</sequence>
<dbReference type="Proteomes" id="UP000827872">
    <property type="component" value="Linkage Group LG01"/>
</dbReference>
<comment type="caution">
    <text evidence="1">The sequence shown here is derived from an EMBL/GenBank/DDBJ whole genome shotgun (WGS) entry which is preliminary data.</text>
</comment>
<proteinExistence type="predicted"/>